<dbReference type="Pfam" id="PF01243">
    <property type="entry name" value="PNPOx_N"/>
    <property type="match status" value="1"/>
</dbReference>
<proteinExistence type="predicted"/>
<evidence type="ECO:0000256" key="1">
    <source>
        <dbReference type="ARBA" id="ARBA00023002"/>
    </source>
</evidence>
<protein>
    <submittedName>
        <fullName evidence="3">Pyridoxamine 5'-phosphate oxidase</fullName>
    </submittedName>
</protein>
<sequence>MSSRDAVKMTEEELTEFLDANMKVQVATVGPDGQPHLTTLFYVMVDGQMFFWTYGRSQKIQNLRRDPRITCLVEDGVDYFELRGATIFGKARLLEDYDELVELGGRVARRMAGGADLGELGDQIVSQQAHKRVGVIVEPDKIATWDHRKMPGLGPGQ</sequence>
<keyword evidence="1" id="KW-0560">Oxidoreductase</keyword>
<evidence type="ECO:0000259" key="2">
    <source>
        <dbReference type="Pfam" id="PF01243"/>
    </source>
</evidence>
<accession>A0A3N0GUP4</accession>
<dbReference type="SUPFAM" id="SSF50475">
    <property type="entry name" value="FMN-binding split barrel"/>
    <property type="match status" value="1"/>
</dbReference>
<dbReference type="GO" id="GO:0005829">
    <property type="term" value="C:cytosol"/>
    <property type="evidence" value="ECO:0007669"/>
    <property type="project" value="TreeGrafter"/>
</dbReference>
<evidence type="ECO:0000313" key="3">
    <source>
        <dbReference type="EMBL" id="RNM16131.1"/>
    </source>
</evidence>
<dbReference type="RefSeq" id="WP_123222384.1">
    <property type="nucleotide sequence ID" value="NZ_RJSF01000019.1"/>
</dbReference>
<dbReference type="OrthoDB" id="158738at2"/>
<comment type="caution">
    <text evidence="3">The sequence shown here is derived from an EMBL/GenBank/DDBJ whole genome shotgun (WGS) entry which is preliminary data.</text>
</comment>
<dbReference type="GO" id="GO:0070967">
    <property type="term" value="F:coenzyme F420 binding"/>
    <property type="evidence" value="ECO:0007669"/>
    <property type="project" value="TreeGrafter"/>
</dbReference>
<keyword evidence="4" id="KW-1185">Reference proteome</keyword>
<reference evidence="3 4" key="1">
    <citation type="submission" date="2018-11" db="EMBL/GenBank/DDBJ databases">
        <authorList>
            <person name="Li F."/>
        </authorList>
    </citation>
    <scope>NUCLEOTIDE SEQUENCE [LARGE SCALE GENOMIC DNA]</scope>
    <source>
        <strain evidence="3 4">Gsoil 818</strain>
    </source>
</reference>
<dbReference type="PANTHER" id="PTHR35176">
    <property type="entry name" value="HEME OXYGENASE HI_0854-RELATED"/>
    <property type="match status" value="1"/>
</dbReference>
<gene>
    <name evidence="3" type="ORF">EFL26_08300</name>
</gene>
<evidence type="ECO:0000313" key="4">
    <source>
        <dbReference type="Proteomes" id="UP000279994"/>
    </source>
</evidence>
<feature type="domain" description="Pyridoxamine 5'-phosphate oxidase N-terminal" evidence="2">
    <location>
        <begin position="11"/>
        <end position="145"/>
    </location>
</feature>
<dbReference type="InterPro" id="IPR012349">
    <property type="entry name" value="Split_barrel_FMN-bd"/>
</dbReference>
<dbReference type="EMBL" id="RJSF01000019">
    <property type="protein sequence ID" value="RNM16131.1"/>
    <property type="molecule type" value="Genomic_DNA"/>
</dbReference>
<dbReference type="GO" id="GO:0016627">
    <property type="term" value="F:oxidoreductase activity, acting on the CH-CH group of donors"/>
    <property type="evidence" value="ECO:0007669"/>
    <property type="project" value="TreeGrafter"/>
</dbReference>
<dbReference type="Proteomes" id="UP000279994">
    <property type="component" value="Unassembled WGS sequence"/>
</dbReference>
<organism evidence="3 4">
    <name type="scientific">Nocardioides pocheonensis</name>
    <dbReference type="NCBI Taxonomy" id="661485"/>
    <lineage>
        <taxon>Bacteria</taxon>
        <taxon>Bacillati</taxon>
        <taxon>Actinomycetota</taxon>
        <taxon>Actinomycetes</taxon>
        <taxon>Propionibacteriales</taxon>
        <taxon>Nocardioidaceae</taxon>
        <taxon>Nocardioides</taxon>
    </lineage>
</organism>
<dbReference type="InterPro" id="IPR052019">
    <property type="entry name" value="F420H2_bilvrd_red/Heme_oxyg"/>
</dbReference>
<dbReference type="AlphaFoldDB" id="A0A3N0GUP4"/>
<dbReference type="Gene3D" id="2.30.110.10">
    <property type="entry name" value="Electron Transport, Fmn-binding Protein, Chain A"/>
    <property type="match status" value="1"/>
</dbReference>
<dbReference type="InterPro" id="IPR011576">
    <property type="entry name" value="Pyridox_Oxase_N"/>
</dbReference>
<dbReference type="PANTHER" id="PTHR35176:SF6">
    <property type="entry name" value="HEME OXYGENASE HI_0854-RELATED"/>
    <property type="match status" value="1"/>
</dbReference>
<name>A0A3N0GUP4_9ACTN</name>